<evidence type="ECO:0000313" key="2">
    <source>
        <dbReference type="Proteomes" id="UP000306630"/>
    </source>
</evidence>
<evidence type="ECO:0000313" key="1">
    <source>
        <dbReference type="EMBL" id="TGY76718.1"/>
    </source>
</evidence>
<sequence length="154" mass="18251">MDQSPTDAIGTRRKFVEAWNETIIDIWQEKIMKLGVFNTGSLWQSTVELPLKADGRFYDITLSQTFLEYGLWQDLGTGRNTAIGNTHRRDNDGWSNKRKRRRWFSIKYYSSAMKLRDFMAESLAHEFKSMFCAALDDDNARYNTEYYRRKGYTR</sequence>
<accession>A0A4S2G4K1</accession>
<name>A0A4S2G4K1_9BACT</name>
<dbReference type="EMBL" id="SRYD01000001">
    <property type="protein sequence ID" value="TGY76718.1"/>
    <property type="molecule type" value="Genomic_DNA"/>
</dbReference>
<gene>
    <name evidence="1" type="ORF">E5333_00235</name>
</gene>
<comment type="caution">
    <text evidence="1">The sequence shown here is derived from an EMBL/GenBank/DDBJ whole genome shotgun (WGS) entry which is preliminary data.</text>
</comment>
<reference evidence="1 2" key="1">
    <citation type="submission" date="2019-04" db="EMBL/GenBank/DDBJ databases">
        <title>Microbes associate with the intestines of laboratory mice.</title>
        <authorList>
            <person name="Navarre W."/>
            <person name="Wong E."/>
            <person name="Huang K."/>
            <person name="Tropini C."/>
            <person name="Ng K."/>
            <person name="Yu B."/>
        </authorList>
    </citation>
    <scope>NUCLEOTIDE SEQUENCE [LARGE SCALE GENOMIC DNA]</scope>
    <source>
        <strain evidence="1 2">NM06_A21</strain>
    </source>
</reference>
<organism evidence="1 2">
    <name type="scientific">Muribaculum intestinale</name>
    <dbReference type="NCBI Taxonomy" id="1796646"/>
    <lineage>
        <taxon>Bacteria</taxon>
        <taxon>Pseudomonadati</taxon>
        <taxon>Bacteroidota</taxon>
        <taxon>Bacteroidia</taxon>
        <taxon>Bacteroidales</taxon>
        <taxon>Muribaculaceae</taxon>
        <taxon>Muribaculum</taxon>
    </lineage>
</organism>
<dbReference type="AlphaFoldDB" id="A0A4S2G4K1"/>
<proteinExistence type="predicted"/>
<dbReference type="RefSeq" id="WP_135957254.1">
    <property type="nucleotide sequence ID" value="NZ_CAOTTR010000052.1"/>
</dbReference>
<dbReference type="Proteomes" id="UP000306630">
    <property type="component" value="Unassembled WGS sequence"/>
</dbReference>
<protein>
    <submittedName>
        <fullName evidence="1">Uncharacterized protein</fullName>
    </submittedName>
</protein>